<reference evidence="1" key="1">
    <citation type="submission" date="2020-04" db="EMBL/GenBank/DDBJ databases">
        <authorList>
            <person name="Zhang T."/>
        </authorList>
    </citation>
    <scope>NUCLEOTIDE SEQUENCE</scope>
    <source>
        <strain evidence="1">HKST-UBA02</strain>
    </source>
</reference>
<gene>
    <name evidence="1" type="ORF">KDA27_16295</name>
</gene>
<accession>A0A956NH80</accession>
<evidence type="ECO:0000313" key="2">
    <source>
        <dbReference type="Proteomes" id="UP000739538"/>
    </source>
</evidence>
<reference evidence="1" key="2">
    <citation type="journal article" date="2021" name="Microbiome">
        <title>Successional dynamics and alternative stable states in a saline activated sludge microbial community over 9 years.</title>
        <authorList>
            <person name="Wang Y."/>
            <person name="Ye J."/>
            <person name="Ju F."/>
            <person name="Liu L."/>
            <person name="Boyd J.A."/>
            <person name="Deng Y."/>
            <person name="Parks D.H."/>
            <person name="Jiang X."/>
            <person name="Yin X."/>
            <person name="Woodcroft B.J."/>
            <person name="Tyson G.W."/>
            <person name="Hugenholtz P."/>
            <person name="Polz M.F."/>
            <person name="Zhang T."/>
        </authorList>
    </citation>
    <scope>NUCLEOTIDE SEQUENCE</scope>
    <source>
        <strain evidence="1">HKST-UBA02</strain>
    </source>
</reference>
<comment type="caution">
    <text evidence="1">The sequence shown here is derived from an EMBL/GenBank/DDBJ whole genome shotgun (WGS) entry which is preliminary data.</text>
</comment>
<sequence>MISPVMPVRGTDLRLSWDRTPGAVNYLVRIHTVPGVPVVDPMVVWGENWRPSDELLPGLQAGSYRWTVEAVDGAGRVLAQSLPTEFEISQTR</sequence>
<dbReference type="Proteomes" id="UP000739538">
    <property type="component" value="Unassembled WGS sequence"/>
</dbReference>
<name>A0A956NH80_UNCEI</name>
<evidence type="ECO:0000313" key="1">
    <source>
        <dbReference type="EMBL" id="MCA9757365.1"/>
    </source>
</evidence>
<protein>
    <submittedName>
        <fullName evidence="1">Uncharacterized protein</fullName>
    </submittedName>
</protein>
<organism evidence="1 2">
    <name type="scientific">Eiseniibacteriota bacterium</name>
    <dbReference type="NCBI Taxonomy" id="2212470"/>
    <lineage>
        <taxon>Bacteria</taxon>
        <taxon>Candidatus Eiseniibacteriota</taxon>
    </lineage>
</organism>
<dbReference type="InterPro" id="IPR013783">
    <property type="entry name" value="Ig-like_fold"/>
</dbReference>
<dbReference type="EMBL" id="JAGQHS010000095">
    <property type="protein sequence ID" value="MCA9757365.1"/>
    <property type="molecule type" value="Genomic_DNA"/>
</dbReference>
<dbReference type="AlphaFoldDB" id="A0A956NH80"/>
<proteinExistence type="predicted"/>
<dbReference type="Gene3D" id="2.60.40.10">
    <property type="entry name" value="Immunoglobulins"/>
    <property type="match status" value="1"/>
</dbReference>